<name>A0A8S3WBD4_PARAO</name>
<dbReference type="Proteomes" id="UP000691718">
    <property type="component" value="Unassembled WGS sequence"/>
</dbReference>
<feature type="compositionally biased region" description="Basic and acidic residues" evidence="1">
    <location>
        <begin position="1"/>
        <end position="15"/>
    </location>
</feature>
<organism evidence="2 3">
    <name type="scientific">Parnassius apollo</name>
    <name type="common">Apollo butterfly</name>
    <name type="synonym">Papilio apollo</name>
    <dbReference type="NCBI Taxonomy" id="110799"/>
    <lineage>
        <taxon>Eukaryota</taxon>
        <taxon>Metazoa</taxon>
        <taxon>Ecdysozoa</taxon>
        <taxon>Arthropoda</taxon>
        <taxon>Hexapoda</taxon>
        <taxon>Insecta</taxon>
        <taxon>Pterygota</taxon>
        <taxon>Neoptera</taxon>
        <taxon>Endopterygota</taxon>
        <taxon>Lepidoptera</taxon>
        <taxon>Glossata</taxon>
        <taxon>Ditrysia</taxon>
        <taxon>Papilionoidea</taxon>
        <taxon>Papilionidae</taxon>
        <taxon>Parnassiinae</taxon>
        <taxon>Parnassini</taxon>
        <taxon>Parnassius</taxon>
        <taxon>Parnassius</taxon>
    </lineage>
</organism>
<evidence type="ECO:0000313" key="2">
    <source>
        <dbReference type="EMBL" id="CAG4951585.1"/>
    </source>
</evidence>
<dbReference type="AlphaFoldDB" id="A0A8S3WBD4"/>
<evidence type="ECO:0000256" key="1">
    <source>
        <dbReference type="SAM" id="MobiDB-lite"/>
    </source>
</evidence>
<proteinExistence type="predicted"/>
<feature type="compositionally biased region" description="Acidic residues" evidence="1">
    <location>
        <begin position="23"/>
        <end position="34"/>
    </location>
</feature>
<protein>
    <submittedName>
        <fullName evidence="2">(apollo) hypothetical protein</fullName>
    </submittedName>
</protein>
<dbReference type="EMBL" id="CAJQZP010000261">
    <property type="protein sequence ID" value="CAG4951585.1"/>
    <property type="molecule type" value="Genomic_DNA"/>
</dbReference>
<comment type="caution">
    <text evidence="2">The sequence shown here is derived from an EMBL/GenBank/DDBJ whole genome shotgun (WGS) entry which is preliminary data.</text>
</comment>
<gene>
    <name evidence="2" type="ORF">PAPOLLO_LOCUS4441</name>
</gene>
<feature type="region of interest" description="Disordered" evidence="1">
    <location>
        <begin position="1"/>
        <end position="56"/>
    </location>
</feature>
<evidence type="ECO:0000313" key="3">
    <source>
        <dbReference type="Proteomes" id="UP000691718"/>
    </source>
</evidence>
<accession>A0A8S3WBD4</accession>
<feature type="compositionally biased region" description="Basic and acidic residues" evidence="1">
    <location>
        <begin position="35"/>
        <end position="44"/>
    </location>
</feature>
<sequence>TDPFKENQRRLEKLFDGASTPDSSEETFVDDVEYGSDKDYRPSESESSISKDPVGS</sequence>
<dbReference type="OrthoDB" id="7476390at2759"/>
<keyword evidence="3" id="KW-1185">Reference proteome</keyword>
<reference evidence="2" key="1">
    <citation type="submission" date="2021-04" db="EMBL/GenBank/DDBJ databases">
        <authorList>
            <person name="Tunstrom K."/>
        </authorList>
    </citation>
    <scope>NUCLEOTIDE SEQUENCE</scope>
</reference>
<feature type="non-terminal residue" evidence="2">
    <location>
        <position position="1"/>
    </location>
</feature>